<dbReference type="EC" id="2.5.1.7" evidence="11"/>
<evidence type="ECO:0000256" key="4">
    <source>
        <dbReference type="ARBA" id="ARBA00022618"/>
    </source>
</evidence>
<dbReference type="PANTHER" id="PTHR43783:SF1">
    <property type="entry name" value="UDP-N-ACETYLGLUCOSAMINE 1-CARBOXYVINYLTRANSFERASE"/>
    <property type="match status" value="1"/>
</dbReference>
<dbReference type="SUPFAM" id="SSF55205">
    <property type="entry name" value="EPT/RTPC-like"/>
    <property type="match status" value="1"/>
</dbReference>
<comment type="subcellular location">
    <subcellularLocation>
        <location evidence="1">Cytoplasm</location>
    </subcellularLocation>
</comment>
<keyword evidence="9" id="KW-0961">Cell wall biogenesis/degradation</keyword>
<feature type="region of interest" description="Disordered" evidence="16">
    <location>
        <begin position="171"/>
        <end position="199"/>
    </location>
</feature>
<organism evidence="18 19">
    <name type="scientific">Sphagnum jensenii</name>
    <dbReference type="NCBI Taxonomy" id="128206"/>
    <lineage>
        <taxon>Eukaryota</taxon>
        <taxon>Viridiplantae</taxon>
        <taxon>Streptophyta</taxon>
        <taxon>Embryophyta</taxon>
        <taxon>Bryophyta</taxon>
        <taxon>Sphagnophytina</taxon>
        <taxon>Sphagnopsida</taxon>
        <taxon>Sphagnales</taxon>
        <taxon>Sphagnaceae</taxon>
        <taxon>Sphagnum</taxon>
    </lineage>
</organism>
<protein>
    <recommendedName>
        <fullName evidence="12">UDP-N-acetylglucosamine 1-carboxyvinyltransferase</fullName>
        <ecNumber evidence="11">2.5.1.7</ecNumber>
    </recommendedName>
    <alternativeName>
        <fullName evidence="13">Enoylpyruvate transferase</fullName>
    </alternativeName>
    <alternativeName>
        <fullName evidence="14">UDP-N-acetylglucosamine enolpyruvyl transferase</fullName>
    </alternativeName>
</protein>
<evidence type="ECO:0000256" key="9">
    <source>
        <dbReference type="ARBA" id="ARBA00023316"/>
    </source>
</evidence>
<evidence type="ECO:0000256" key="8">
    <source>
        <dbReference type="ARBA" id="ARBA00023306"/>
    </source>
</evidence>
<dbReference type="InterPro" id="IPR005750">
    <property type="entry name" value="UDP_GlcNAc_COvinyl_MurA"/>
</dbReference>
<evidence type="ECO:0000256" key="7">
    <source>
        <dbReference type="ARBA" id="ARBA00022984"/>
    </source>
</evidence>
<keyword evidence="7" id="KW-0573">Peptidoglycan synthesis</keyword>
<evidence type="ECO:0000256" key="11">
    <source>
        <dbReference type="ARBA" id="ARBA00039108"/>
    </source>
</evidence>
<dbReference type="InterPro" id="IPR001986">
    <property type="entry name" value="Enolpyruvate_Tfrase_dom"/>
</dbReference>
<evidence type="ECO:0000256" key="5">
    <source>
        <dbReference type="ARBA" id="ARBA00022679"/>
    </source>
</evidence>
<dbReference type="Pfam" id="PF00275">
    <property type="entry name" value="EPSP_synthase"/>
    <property type="match status" value="1"/>
</dbReference>
<dbReference type="InterPro" id="IPR013792">
    <property type="entry name" value="RNA3'P_cycl/enolpyr_Trfase_a/b"/>
</dbReference>
<evidence type="ECO:0000256" key="12">
    <source>
        <dbReference type="ARBA" id="ARBA00039754"/>
    </source>
</evidence>
<proteinExistence type="inferred from homology"/>
<evidence type="ECO:0000259" key="17">
    <source>
        <dbReference type="Pfam" id="PF00275"/>
    </source>
</evidence>
<comment type="catalytic activity">
    <reaction evidence="15">
        <text>phosphoenolpyruvate + UDP-N-acetyl-alpha-D-glucosamine = UDP-N-acetyl-3-O-(1-carboxyvinyl)-alpha-D-glucosamine + phosphate</text>
        <dbReference type="Rhea" id="RHEA:18681"/>
        <dbReference type="ChEBI" id="CHEBI:43474"/>
        <dbReference type="ChEBI" id="CHEBI:57705"/>
        <dbReference type="ChEBI" id="CHEBI:58702"/>
        <dbReference type="ChEBI" id="CHEBI:68483"/>
        <dbReference type="EC" id="2.5.1.7"/>
    </reaction>
</comment>
<dbReference type="EMBL" id="OZ023714">
    <property type="protein sequence ID" value="CAK9863005.1"/>
    <property type="molecule type" value="Genomic_DNA"/>
</dbReference>
<keyword evidence="3" id="KW-0963">Cytoplasm</keyword>
<dbReference type="NCBIfam" id="TIGR01072">
    <property type="entry name" value="murA"/>
    <property type="match status" value="1"/>
</dbReference>
<dbReference type="Proteomes" id="UP001497522">
    <property type="component" value="Chromosome 13"/>
</dbReference>
<reference evidence="18" key="1">
    <citation type="submission" date="2024-03" db="EMBL/GenBank/DDBJ databases">
        <authorList>
            <consortium name="ELIXIR-Norway"/>
            <consortium name="Elixir Norway"/>
        </authorList>
    </citation>
    <scope>NUCLEOTIDE SEQUENCE</scope>
</reference>
<evidence type="ECO:0000256" key="1">
    <source>
        <dbReference type="ARBA" id="ARBA00004496"/>
    </source>
</evidence>
<keyword evidence="19" id="KW-1185">Reference proteome</keyword>
<dbReference type="CDD" id="cd01555">
    <property type="entry name" value="UdpNAET"/>
    <property type="match status" value="1"/>
</dbReference>
<evidence type="ECO:0000313" key="19">
    <source>
        <dbReference type="Proteomes" id="UP001497522"/>
    </source>
</evidence>
<dbReference type="PANTHER" id="PTHR43783">
    <property type="entry name" value="UDP-N-ACETYLGLUCOSAMINE 1-CARBOXYVINYLTRANSFERASE"/>
    <property type="match status" value="1"/>
</dbReference>
<keyword evidence="5" id="KW-0808">Transferase</keyword>
<gene>
    <name evidence="18" type="ORF">CSSPJE1EN2_LOCUS6000</name>
</gene>
<evidence type="ECO:0000256" key="10">
    <source>
        <dbReference type="ARBA" id="ARBA00038367"/>
    </source>
</evidence>
<evidence type="ECO:0000256" key="2">
    <source>
        <dbReference type="ARBA" id="ARBA00004752"/>
    </source>
</evidence>
<evidence type="ECO:0000313" key="18">
    <source>
        <dbReference type="EMBL" id="CAK9863005.1"/>
    </source>
</evidence>
<keyword evidence="4" id="KW-0132">Cell division</keyword>
<dbReference type="InterPro" id="IPR050068">
    <property type="entry name" value="MurA_subfamily"/>
</dbReference>
<evidence type="ECO:0000256" key="6">
    <source>
        <dbReference type="ARBA" id="ARBA00022960"/>
    </source>
</evidence>
<evidence type="ECO:0000256" key="13">
    <source>
        <dbReference type="ARBA" id="ARBA00042443"/>
    </source>
</evidence>
<dbReference type="InterPro" id="IPR036968">
    <property type="entry name" value="Enolpyruvate_Tfrase_sf"/>
</dbReference>
<dbReference type="HAMAP" id="MF_00111">
    <property type="entry name" value="MurA"/>
    <property type="match status" value="1"/>
</dbReference>
<feature type="compositionally biased region" description="Polar residues" evidence="16">
    <location>
        <begin position="171"/>
        <end position="185"/>
    </location>
</feature>
<sequence>MDALMWAPATLATSASCLSSGNCSSDSVARLGGQQSRAVAKEVGAFTSFRGWSALRSLEVVPVLGPPLVGARTFASALLGGMLCGVVVDKFWSLGQESCGSEKFVERCLGGGEGGIGDGDHCVRGASNRIRSRSVSFSNEVEVATTSSGVRKEKETTRGIAADTRNISLGTVLNSPPSSVPSQSAGDIGFEPSDDSDTISTVLGSSRNSTVLLQQDSVLNSSHAHKLLEQENPLRVGPFVECLEIAGGRTLSGEVKISGAKNSGLAVLAGALCSEQQLCLRMIPDLHDIRRMFQVLQSVGVQVQRTPSGSIKVDASNITSVEPCPEAVRKLRASFFVIGALVGRKGEAIVPLPGGCNIGARPIDLHVRGLEALGAQVEIRQGKVHARAMNGKHLVGGHFCLDYPSVGATETLMMAAALADGKSTLSNVAQEPEVKDLADFLISCGAIIHGAGTNTLNITGRRKLHGTDYQIIPDRIEAGTFLIAAAITHSTINIAPVVPSHLTSVTSKLCAIGCHIQQTSSNGLKINSPQVLRSIDIRTLPYPGFPTDLQPQLMSLLTTCNGQSIVEETVFESRMRHVEELQKLGANVKVSQNIAIISGRDQGSSLYGAPVLATDLRAGAALVLAGMAAEGTTHIEGVSHIDRGYEKLDQKLRLLGASIQRFPCLPSELTILLRTRAFLVTQSTKEVWYLVLGRATVLHCWVGMLDLNLPREKNLAVP</sequence>
<keyword evidence="8" id="KW-0131">Cell cycle</keyword>
<comment type="pathway">
    <text evidence="2">Cell wall biogenesis; peptidoglycan biosynthesis.</text>
</comment>
<evidence type="ECO:0000256" key="16">
    <source>
        <dbReference type="SAM" id="MobiDB-lite"/>
    </source>
</evidence>
<dbReference type="Gene3D" id="3.65.10.10">
    <property type="entry name" value="Enolpyruvate transferase domain"/>
    <property type="match status" value="2"/>
</dbReference>
<evidence type="ECO:0000256" key="15">
    <source>
        <dbReference type="ARBA" id="ARBA00047527"/>
    </source>
</evidence>
<feature type="domain" description="Enolpyruvate transferase" evidence="17">
    <location>
        <begin position="247"/>
        <end position="652"/>
    </location>
</feature>
<comment type="similarity">
    <text evidence="10">Belongs to the EPSP synthase family. MurA subfamily.</text>
</comment>
<name>A0ABP1AKC7_9BRYO</name>
<accession>A0ABP1AKC7</accession>
<keyword evidence="6" id="KW-0133">Cell shape</keyword>
<dbReference type="NCBIfam" id="NF006873">
    <property type="entry name" value="PRK09369.1"/>
    <property type="match status" value="1"/>
</dbReference>
<evidence type="ECO:0000256" key="14">
    <source>
        <dbReference type="ARBA" id="ARBA00042842"/>
    </source>
</evidence>
<evidence type="ECO:0000256" key="3">
    <source>
        <dbReference type="ARBA" id="ARBA00022490"/>
    </source>
</evidence>